<name>A0A3D8S120_9HELO</name>
<evidence type="ECO:0000313" key="1">
    <source>
        <dbReference type="EMBL" id="RDW79830.1"/>
    </source>
</evidence>
<accession>A0A3D8S120</accession>
<gene>
    <name evidence="1" type="ORF">BP6252_04468</name>
</gene>
<comment type="caution">
    <text evidence="1">The sequence shown here is derived from an EMBL/GenBank/DDBJ whole genome shotgun (WGS) entry which is preliminary data.</text>
</comment>
<organism evidence="1 2">
    <name type="scientific">Coleophoma cylindrospora</name>
    <dbReference type="NCBI Taxonomy" id="1849047"/>
    <lineage>
        <taxon>Eukaryota</taxon>
        <taxon>Fungi</taxon>
        <taxon>Dikarya</taxon>
        <taxon>Ascomycota</taxon>
        <taxon>Pezizomycotina</taxon>
        <taxon>Leotiomycetes</taxon>
        <taxon>Helotiales</taxon>
        <taxon>Dermateaceae</taxon>
        <taxon>Coleophoma</taxon>
    </lineage>
</organism>
<dbReference type="EMBL" id="PDLM01000004">
    <property type="protein sequence ID" value="RDW79830.1"/>
    <property type="molecule type" value="Genomic_DNA"/>
</dbReference>
<dbReference type="AlphaFoldDB" id="A0A3D8S120"/>
<keyword evidence="2" id="KW-1185">Reference proteome</keyword>
<reference evidence="1 2" key="1">
    <citation type="journal article" date="2018" name="IMA Fungus">
        <title>IMA Genome-F 9: Draft genome sequence of Annulohypoxylon stygium, Aspergillus mulundensis, Berkeleyomyces basicola (syn. Thielaviopsis basicola), Ceratocystis smalleyi, two Cercospora beticola strains, Coleophoma cylindrospora, Fusarium fracticaudum, Phialophora cf. hyalina, and Morchella septimelata.</title>
        <authorList>
            <person name="Wingfield B.D."/>
            <person name="Bills G.F."/>
            <person name="Dong Y."/>
            <person name="Huang W."/>
            <person name="Nel W.J."/>
            <person name="Swalarsk-Parry B.S."/>
            <person name="Vaghefi N."/>
            <person name="Wilken P.M."/>
            <person name="An Z."/>
            <person name="de Beer Z.W."/>
            <person name="De Vos L."/>
            <person name="Chen L."/>
            <person name="Duong T.A."/>
            <person name="Gao Y."/>
            <person name="Hammerbacher A."/>
            <person name="Kikkert J.R."/>
            <person name="Li Y."/>
            <person name="Li H."/>
            <person name="Li K."/>
            <person name="Li Q."/>
            <person name="Liu X."/>
            <person name="Ma X."/>
            <person name="Naidoo K."/>
            <person name="Pethybridge S.J."/>
            <person name="Sun J."/>
            <person name="Steenkamp E.T."/>
            <person name="van der Nest M.A."/>
            <person name="van Wyk S."/>
            <person name="Wingfield M.J."/>
            <person name="Xiong C."/>
            <person name="Yue Q."/>
            <person name="Zhang X."/>
        </authorList>
    </citation>
    <scope>NUCLEOTIDE SEQUENCE [LARGE SCALE GENOMIC DNA]</scope>
    <source>
        <strain evidence="1 2">BP6252</strain>
    </source>
</reference>
<protein>
    <submittedName>
        <fullName evidence="1">Uncharacterized protein</fullName>
    </submittedName>
</protein>
<sequence length="281" mass="31748">MTARVNTTQPWKEFSRSLLGINRDAKESRKYTESDVNNLLATELSSIQKAIKAKLNQEIEILGITCPDFIREHGYTRNLMDGVVQIQSGIKKGAVWPYLHSTRIAYQLNNAKTLGYPVGTDINLEDSHLLHFDYQNSLLKVSITAIGTDTTQVKRHFRIPDFGGTTQIASPKQLEYLCTRTKALIKVELSSTSGSYELPPQLSDFRRIIFSGDAPASEFKKIREAITKTIPEFSDRFIEDIEPGWVGAVGAARLAKIYKSYPHLFEIQEQIYENPAPHDEL</sequence>
<dbReference type="Proteomes" id="UP000256645">
    <property type="component" value="Unassembled WGS sequence"/>
</dbReference>
<evidence type="ECO:0000313" key="2">
    <source>
        <dbReference type="Proteomes" id="UP000256645"/>
    </source>
</evidence>
<dbReference type="OrthoDB" id="3547900at2759"/>
<proteinExistence type="predicted"/>